<organism evidence="3 4">
    <name type="scientific">Strigamia maritima</name>
    <name type="common">European centipede</name>
    <name type="synonym">Geophilus maritimus</name>
    <dbReference type="NCBI Taxonomy" id="126957"/>
    <lineage>
        <taxon>Eukaryota</taxon>
        <taxon>Metazoa</taxon>
        <taxon>Ecdysozoa</taxon>
        <taxon>Arthropoda</taxon>
        <taxon>Myriapoda</taxon>
        <taxon>Chilopoda</taxon>
        <taxon>Pleurostigmophora</taxon>
        <taxon>Geophilomorpha</taxon>
        <taxon>Linotaeniidae</taxon>
        <taxon>Strigamia</taxon>
    </lineage>
</organism>
<dbReference type="HOGENOM" id="CLU_2323301_0_0_1"/>
<evidence type="ECO:0000313" key="3">
    <source>
        <dbReference type="EnsemblMetazoa" id="SMAR005835-PA"/>
    </source>
</evidence>
<proteinExistence type="predicted"/>
<reference evidence="3" key="2">
    <citation type="submission" date="2015-02" db="UniProtKB">
        <authorList>
            <consortium name="EnsemblMetazoa"/>
        </authorList>
    </citation>
    <scope>IDENTIFICATION</scope>
</reference>
<feature type="region of interest" description="Disordered" evidence="1">
    <location>
        <begin position="37"/>
        <end position="58"/>
    </location>
</feature>
<protein>
    <submittedName>
        <fullName evidence="3">Uncharacterized protein</fullName>
    </submittedName>
</protein>
<accession>T1IXA4</accession>
<dbReference type="Proteomes" id="UP000014500">
    <property type="component" value="Unassembled WGS sequence"/>
</dbReference>
<evidence type="ECO:0000256" key="2">
    <source>
        <dbReference type="SAM" id="SignalP"/>
    </source>
</evidence>
<name>T1IXA4_STRMM</name>
<reference evidence="4" key="1">
    <citation type="submission" date="2011-05" db="EMBL/GenBank/DDBJ databases">
        <authorList>
            <person name="Richards S.R."/>
            <person name="Qu J."/>
            <person name="Jiang H."/>
            <person name="Jhangiani S.N."/>
            <person name="Agravi P."/>
            <person name="Goodspeed R."/>
            <person name="Gross S."/>
            <person name="Mandapat C."/>
            <person name="Jackson L."/>
            <person name="Mathew T."/>
            <person name="Pu L."/>
            <person name="Thornton R."/>
            <person name="Saada N."/>
            <person name="Wilczek-Boney K.B."/>
            <person name="Lee S."/>
            <person name="Kovar C."/>
            <person name="Wu Y."/>
            <person name="Scherer S.E."/>
            <person name="Worley K.C."/>
            <person name="Muzny D.M."/>
            <person name="Gibbs R."/>
        </authorList>
    </citation>
    <scope>NUCLEOTIDE SEQUENCE</scope>
    <source>
        <strain evidence="4">Brora</strain>
    </source>
</reference>
<feature type="signal peptide" evidence="2">
    <location>
        <begin position="1"/>
        <end position="22"/>
    </location>
</feature>
<dbReference type="AlphaFoldDB" id="T1IXA4"/>
<dbReference type="EMBL" id="JH431646">
    <property type="status" value="NOT_ANNOTATED_CDS"/>
    <property type="molecule type" value="Genomic_DNA"/>
</dbReference>
<evidence type="ECO:0000313" key="4">
    <source>
        <dbReference type="Proteomes" id="UP000014500"/>
    </source>
</evidence>
<keyword evidence="2" id="KW-0732">Signal</keyword>
<keyword evidence="4" id="KW-1185">Reference proteome</keyword>
<sequence>MSTLKFIFALLTLAVYVYQVQGLRGCTNYGHSCFGAHGKRTPKNDEKDQTSFLDSTENTKHVNQITTNDVPGVKNGLNSAFLRKWMTALRQSGNDEILQ</sequence>
<dbReference type="EnsemblMetazoa" id="SMAR005835-RA">
    <property type="protein sequence ID" value="SMAR005835-PA"/>
    <property type="gene ID" value="SMAR005835"/>
</dbReference>
<feature type="chain" id="PRO_5004579652" evidence="2">
    <location>
        <begin position="23"/>
        <end position="99"/>
    </location>
</feature>
<evidence type="ECO:0000256" key="1">
    <source>
        <dbReference type="SAM" id="MobiDB-lite"/>
    </source>
</evidence>